<comment type="caution">
    <text evidence="12">The sequence shown here is derived from an EMBL/GenBank/DDBJ whole genome shotgun (WGS) entry which is preliminary data.</text>
</comment>
<dbReference type="NCBIfam" id="NF000840">
    <property type="entry name" value="PRK00071.1-3"/>
    <property type="match status" value="1"/>
</dbReference>
<evidence type="ECO:0000256" key="9">
    <source>
        <dbReference type="ARBA" id="ARBA00048721"/>
    </source>
</evidence>
<dbReference type="SUPFAM" id="SSF52374">
    <property type="entry name" value="Nucleotidylyl transferase"/>
    <property type="match status" value="1"/>
</dbReference>
<keyword evidence="5 10" id="KW-0548">Nucleotidyltransferase</keyword>
<proteinExistence type="inferred from homology"/>
<evidence type="ECO:0000259" key="11">
    <source>
        <dbReference type="Pfam" id="PF01467"/>
    </source>
</evidence>
<dbReference type="NCBIfam" id="TIGR00125">
    <property type="entry name" value="cyt_tran_rel"/>
    <property type="match status" value="1"/>
</dbReference>
<dbReference type="RefSeq" id="WP_272436706.1">
    <property type="nucleotide sequence ID" value="NZ_JAMQKB010000009.1"/>
</dbReference>
<comment type="function">
    <text evidence="1 10">Catalyzes the reversible adenylation of nicotinate mononucleotide (NaMN) to nicotinic acid adenine dinucleotide (NaAD).</text>
</comment>
<dbReference type="InterPro" id="IPR005248">
    <property type="entry name" value="NadD/NMNAT"/>
</dbReference>
<dbReference type="PANTHER" id="PTHR39321:SF3">
    <property type="entry name" value="PHOSPHOPANTETHEINE ADENYLYLTRANSFERASE"/>
    <property type="match status" value="1"/>
</dbReference>
<comment type="pathway">
    <text evidence="2 10">Cofactor biosynthesis; NAD(+) biosynthesis; deamido-NAD(+) from nicotinate D-ribonucleotide: step 1/1.</text>
</comment>
<evidence type="ECO:0000313" key="12">
    <source>
        <dbReference type="EMBL" id="MDC3424900.1"/>
    </source>
</evidence>
<evidence type="ECO:0000256" key="8">
    <source>
        <dbReference type="ARBA" id="ARBA00023027"/>
    </source>
</evidence>
<dbReference type="InterPro" id="IPR014729">
    <property type="entry name" value="Rossmann-like_a/b/a_fold"/>
</dbReference>
<evidence type="ECO:0000256" key="7">
    <source>
        <dbReference type="ARBA" id="ARBA00022840"/>
    </source>
</evidence>
<feature type="domain" description="Cytidyltransferase-like" evidence="11">
    <location>
        <begin position="6"/>
        <end position="161"/>
    </location>
</feature>
<dbReference type="CDD" id="cd02165">
    <property type="entry name" value="NMNAT"/>
    <property type="match status" value="1"/>
</dbReference>
<keyword evidence="13" id="KW-1185">Reference proteome</keyword>
<dbReference type="AlphaFoldDB" id="A0A9X4ANV4"/>
<evidence type="ECO:0000256" key="10">
    <source>
        <dbReference type="HAMAP-Rule" id="MF_00244"/>
    </source>
</evidence>
<keyword evidence="3 10" id="KW-0662">Pyridine nucleotide biosynthesis</keyword>
<evidence type="ECO:0000256" key="1">
    <source>
        <dbReference type="ARBA" id="ARBA00002324"/>
    </source>
</evidence>
<evidence type="ECO:0000256" key="5">
    <source>
        <dbReference type="ARBA" id="ARBA00022695"/>
    </source>
</evidence>
<protein>
    <recommendedName>
        <fullName evidence="10">Probable nicotinate-nucleotide adenylyltransferase</fullName>
        <ecNumber evidence="10">2.7.7.18</ecNumber>
    </recommendedName>
    <alternativeName>
        <fullName evidence="10">Deamido-NAD(+) diphosphorylase</fullName>
    </alternativeName>
    <alternativeName>
        <fullName evidence="10">Deamido-NAD(+) pyrophosphorylase</fullName>
    </alternativeName>
    <alternativeName>
        <fullName evidence="10">Nicotinate mononucleotide adenylyltransferase</fullName>
        <shortName evidence="10">NaMN adenylyltransferase</shortName>
    </alternativeName>
</protein>
<dbReference type="NCBIfam" id="NF000841">
    <property type="entry name" value="PRK00071.1-4"/>
    <property type="match status" value="1"/>
</dbReference>
<keyword evidence="7 10" id="KW-0067">ATP-binding</keyword>
<comment type="similarity">
    <text evidence="10">Belongs to the NadD family.</text>
</comment>
<dbReference type="EMBL" id="JAMQKB010000009">
    <property type="protein sequence ID" value="MDC3424900.1"/>
    <property type="molecule type" value="Genomic_DNA"/>
</dbReference>
<dbReference type="Gene3D" id="3.40.50.620">
    <property type="entry name" value="HUPs"/>
    <property type="match status" value="1"/>
</dbReference>
<comment type="catalytic activity">
    <reaction evidence="9 10">
        <text>nicotinate beta-D-ribonucleotide + ATP + H(+) = deamido-NAD(+) + diphosphate</text>
        <dbReference type="Rhea" id="RHEA:22860"/>
        <dbReference type="ChEBI" id="CHEBI:15378"/>
        <dbReference type="ChEBI" id="CHEBI:30616"/>
        <dbReference type="ChEBI" id="CHEBI:33019"/>
        <dbReference type="ChEBI" id="CHEBI:57502"/>
        <dbReference type="ChEBI" id="CHEBI:58437"/>
        <dbReference type="EC" id="2.7.7.18"/>
    </reaction>
</comment>
<dbReference type="Pfam" id="PF01467">
    <property type="entry name" value="CTP_transf_like"/>
    <property type="match status" value="1"/>
</dbReference>
<keyword evidence="4 10" id="KW-0808">Transferase</keyword>
<reference evidence="12" key="1">
    <citation type="submission" date="2022-06" db="EMBL/GenBank/DDBJ databases">
        <title>Aquibacillus sp. a new bacterium isolated from soil saline samples.</title>
        <authorList>
            <person name="Galisteo C."/>
            <person name="De La Haba R."/>
            <person name="Sanchez-Porro C."/>
            <person name="Ventosa A."/>
        </authorList>
    </citation>
    <scope>NUCLEOTIDE SEQUENCE</scope>
    <source>
        <strain evidence="12">3ASR75-11</strain>
    </source>
</reference>
<dbReference type="InterPro" id="IPR004821">
    <property type="entry name" value="Cyt_trans-like"/>
</dbReference>
<name>A0A9X4ANV4_9BACI</name>
<keyword evidence="6 10" id="KW-0547">Nucleotide-binding</keyword>
<dbReference type="NCBIfam" id="TIGR00482">
    <property type="entry name" value="nicotinate (nicotinamide) nucleotide adenylyltransferase"/>
    <property type="match status" value="1"/>
</dbReference>
<dbReference type="GO" id="GO:0009435">
    <property type="term" value="P:NAD+ biosynthetic process"/>
    <property type="evidence" value="ECO:0007669"/>
    <property type="project" value="UniProtKB-UniRule"/>
</dbReference>
<accession>A0A9X4ANV4</accession>
<dbReference type="GO" id="GO:0004515">
    <property type="term" value="F:nicotinate-nucleotide adenylyltransferase activity"/>
    <property type="evidence" value="ECO:0007669"/>
    <property type="project" value="UniProtKB-UniRule"/>
</dbReference>
<evidence type="ECO:0000313" key="13">
    <source>
        <dbReference type="Proteomes" id="UP001145050"/>
    </source>
</evidence>
<evidence type="ECO:0000256" key="2">
    <source>
        <dbReference type="ARBA" id="ARBA00005019"/>
    </source>
</evidence>
<dbReference type="HAMAP" id="MF_00244">
    <property type="entry name" value="NaMN_adenylyltr"/>
    <property type="match status" value="1"/>
</dbReference>
<evidence type="ECO:0000256" key="3">
    <source>
        <dbReference type="ARBA" id="ARBA00022642"/>
    </source>
</evidence>
<dbReference type="GO" id="GO:0005524">
    <property type="term" value="F:ATP binding"/>
    <property type="evidence" value="ECO:0007669"/>
    <property type="project" value="UniProtKB-KW"/>
</dbReference>
<gene>
    <name evidence="10" type="primary">nadD</name>
    <name evidence="12" type="ORF">NC797_10300</name>
</gene>
<evidence type="ECO:0000256" key="4">
    <source>
        <dbReference type="ARBA" id="ARBA00022679"/>
    </source>
</evidence>
<evidence type="ECO:0000256" key="6">
    <source>
        <dbReference type="ARBA" id="ARBA00022741"/>
    </source>
</evidence>
<dbReference type="Proteomes" id="UP001145050">
    <property type="component" value="Unassembled WGS sequence"/>
</dbReference>
<dbReference type="PANTHER" id="PTHR39321">
    <property type="entry name" value="NICOTINATE-NUCLEOTIDE ADENYLYLTRANSFERASE-RELATED"/>
    <property type="match status" value="1"/>
</dbReference>
<organism evidence="12 13">
    <name type="scientific">Terrihalobacillus insolitus</name>
    <dbReference type="NCBI Taxonomy" id="2950438"/>
    <lineage>
        <taxon>Bacteria</taxon>
        <taxon>Bacillati</taxon>
        <taxon>Bacillota</taxon>
        <taxon>Bacilli</taxon>
        <taxon>Bacillales</taxon>
        <taxon>Bacillaceae</taxon>
        <taxon>Terrihalobacillus</taxon>
    </lineage>
</organism>
<sequence length="189" mass="22202">MKKIGILGGTFDPPHLGHLIMAEEVHFKLELDEVWFVPSYEPPHKEKAKTRVEDRIKMLEAAIQTNEHFSVNLLEIERSGKSYTYDTVRQLKKDNQNVTFYFIIGADMVEYLPNWYKVEELVRFIQFVGVKRKGFPLTSKYPILEVEAPLIDVSSTMIRERIANNQPVRYFVPDIVQKIIKERHLYGFE</sequence>
<dbReference type="EC" id="2.7.7.18" evidence="10"/>
<keyword evidence="8 10" id="KW-0520">NAD</keyword>